<feature type="domain" description="Cyclic nucleotide-binding" evidence="1">
    <location>
        <begin position="21"/>
        <end position="121"/>
    </location>
</feature>
<dbReference type="PROSITE" id="PS50042">
    <property type="entry name" value="CNMP_BINDING_3"/>
    <property type="match status" value="1"/>
</dbReference>
<dbReference type="SUPFAM" id="SSF51206">
    <property type="entry name" value="cAMP-binding domain-like"/>
    <property type="match status" value="1"/>
</dbReference>
<gene>
    <name evidence="3" type="ORF">CWC05_18385</name>
    <name evidence="2" type="ORF">TW72_14045</name>
</gene>
<evidence type="ECO:0000259" key="1">
    <source>
        <dbReference type="PROSITE" id="PS50042"/>
    </source>
</evidence>
<dbReference type="SMART" id="SM00100">
    <property type="entry name" value="cNMP"/>
    <property type="match status" value="1"/>
</dbReference>
<dbReference type="Gene3D" id="2.60.120.10">
    <property type="entry name" value="Jelly Rolls"/>
    <property type="match status" value="1"/>
</dbReference>
<proteinExistence type="predicted"/>
<sequence length="153" mass="17762">MKLIEHIAMYKRMEIINRVPFFRSFELAERQMLLESFSQLYLCQQGRYVFKLHEQSQQLYIVLSGELVVFRQSDHKELGHIRPGDFVGEGAFIAHRERSTNAKALTDTIVLAIEPLALTKLPVVVREKIKDQLILGMSERIARLSSLLERHTP</sequence>
<protein>
    <submittedName>
        <fullName evidence="3">Cyclic nucleotide-binding domain-containing protein</fullName>
    </submittedName>
</protein>
<dbReference type="InterPro" id="IPR018490">
    <property type="entry name" value="cNMP-bd_dom_sf"/>
</dbReference>
<keyword evidence="4" id="KW-1185">Reference proteome</keyword>
<organism evidence="2 4">
    <name type="scientific">Pseudoalteromonas ruthenica</name>
    <dbReference type="NCBI Taxonomy" id="151081"/>
    <lineage>
        <taxon>Bacteria</taxon>
        <taxon>Pseudomonadati</taxon>
        <taxon>Pseudomonadota</taxon>
        <taxon>Gammaproteobacteria</taxon>
        <taxon>Alteromonadales</taxon>
        <taxon>Pseudoalteromonadaceae</taxon>
        <taxon>Pseudoalteromonas</taxon>
    </lineage>
</organism>
<reference evidence="3 5" key="2">
    <citation type="submission" date="2017-12" db="EMBL/GenBank/DDBJ databases">
        <authorList>
            <person name="Paulsen S."/>
            <person name="Gram L.K."/>
        </authorList>
    </citation>
    <scope>NUCLEOTIDE SEQUENCE [LARGE SCALE GENOMIC DNA]</scope>
    <source>
        <strain evidence="3 5">S2897</strain>
    </source>
</reference>
<name>A0A0F4PJ05_9GAMM</name>
<dbReference type="RefSeq" id="WP_045980464.1">
    <property type="nucleotide sequence ID" value="NZ_CP023396.1"/>
</dbReference>
<dbReference type="GeneID" id="58229618"/>
<dbReference type="OrthoDB" id="5241243at2"/>
<dbReference type="PANTHER" id="PTHR47823:SF9">
    <property type="entry name" value="CHROMOSOME UNDETERMINED SCAFFOLD_10, WHOLE GENOME SHOTGUN SEQUENCE"/>
    <property type="match status" value="1"/>
</dbReference>
<evidence type="ECO:0000313" key="5">
    <source>
        <dbReference type="Proteomes" id="UP000305874"/>
    </source>
</evidence>
<evidence type="ECO:0000313" key="2">
    <source>
        <dbReference type="EMBL" id="KJY98824.1"/>
    </source>
</evidence>
<dbReference type="eggNOG" id="COG0664">
    <property type="taxonomic scope" value="Bacteria"/>
</dbReference>
<dbReference type="STRING" id="151081.TW72_14045"/>
<accession>A0A0F4PJ05</accession>
<dbReference type="Proteomes" id="UP000305874">
    <property type="component" value="Unassembled WGS sequence"/>
</dbReference>
<dbReference type="InterPro" id="IPR014710">
    <property type="entry name" value="RmlC-like_jellyroll"/>
</dbReference>
<dbReference type="Proteomes" id="UP000033664">
    <property type="component" value="Unassembled WGS sequence"/>
</dbReference>
<dbReference type="PANTHER" id="PTHR47823">
    <property type="entry name" value="ION_TRANS DOMAIN-CONTAINING PROTEIN"/>
    <property type="match status" value="1"/>
</dbReference>
<dbReference type="EMBL" id="PNCG01000029">
    <property type="protein sequence ID" value="TMP85404.1"/>
    <property type="molecule type" value="Genomic_DNA"/>
</dbReference>
<dbReference type="EMBL" id="JXXZ01000010">
    <property type="protein sequence ID" value="KJY98824.1"/>
    <property type="molecule type" value="Genomic_DNA"/>
</dbReference>
<reference evidence="5" key="3">
    <citation type="submission" date="2019-06" db="EMBL/GenBank/DDBJ databases">
        <title>Co-occurence of chitin degradation, pigmentation and bioactivity in marine Pseudoalteromonas.</title>
        <authorList>
            <person name="Sonnenschein E.C."/>
            <person name="Bech P.K."/>
        </authorList>
    </citation>
    <scope>NUCLEOTIDE SEQUENCE [LARGE SCALE GENOMIC DNA]</scope>
    <source>
        <strain evidence="5">S2897</strain>
    </source>
</reference>
<dbReference type="PATRIC" id="fig|151081.8.peg.3481"/>
<dbReference type="Pfam" id="PF00027">
    <property type="entry name" value="cNMP_binding"/>
    <property type="match status" value="1"/>
</dbReference>
<evidence type="ECO:0000313" key="4">
    <source>
        <dbReference type="Proteomes" id="UP000033664"/>
    </source>
</evidence>
<dbReference type="AlphaFoldDB" id="A0A0F4PJ05"/>
<reference evidence="2 4" key="1">
    <citation type="journal article" date="2015" name="BMC Genomics">
        <title>Genome mining reveals unlocked bioactive potential of marine Gram-negative bacteria.</title>
        <authorList>
            <person name="Machado H."/>
            <person name="Sonnenschein E.C."/>
            <person name="Melchiorsen J."/>
            <person name="Gram L."/>
        </authorList>
    </citation>
    <scope>NUCLEOTIDE SEQUENCE [LARGE SCALE GENOMIC DNA]</scope>
    <source>
        <strain evidence="2 4">S3137</strain>
    </source>
</reference>
<reference evidence="3" key="4">
    <citation type="submission" date="2019-09" db="EMBL/GenBank/DDBJ databases">
        <title>Co-occurence of chitin degradation, pigmentation and bioactivity in marine Pseudoalteromonas.</title>
        <authorList>
            <person name="Sonnenschein E.C."/>
            <person name="Bech P.K."/>
        </authorList>
    </citation>
    <scope>NUCLEOTIDE SEQUENCE</scope>
    <source>
        <strain evidence="3">S2897</strain>
    </source>
</reference>
<dbReference type="InterPro" id="IPR000595">
    <property type="entry name" value="cNMP-bd_dom"/>
</dbReference>
<evidence type="ECO:0000313" key="3">
    <source>
        <dbReference type="EMBL" id="TMP85404.1"/>
    </source>
</evidence>
<comment type="caution">
    <text evidence="2">The sequence shown here is derived from an EMBL/GenBank/DDBJ whole genome shotgun (WGS) entry which is preliminary data.</text>
</comment>
<dbReference type="CDD" id="cd00038">
    <property type="entry name" value="CAP_ED"/>
    <property type="match status" value="1"/>
</dbReference>